<evidence type="ECO:0000313" key="16">
    <source>
        <dbReference type="EMBL" id="CAF2045017.1"/>
    </source>
</evidence>
<protein>
    <recommendedName>
        <fullName evidence="3">Basal body-orientation factor 1</fullName>
    </recommendedName>
    <alternativeName>
        <fullName evidence="9">Coiled-coil domain-containing protein 176</fullName>
    </alternativeName>
</protein>
<dbReference type="InterPro" id="IPR032777">
    <property type="entry name" value="DUF4515"/>
</dbReference>
<evidence type="ECO:0000256" key="7">
    <source>
        <dbReference type="ARBA" id="ARBA00023212"/>
    </source>
</evidence>
<dbReference type="EMBL" id="CAJNOW010017441">
    <property type="protein sequence ID" value="CAF1657782.1"/>
    <property type="molecule type" value="Genomic_DNA"/>
</dbReference>
<keyword evidence="7" id="KW-0206">Cytoskeleton</keyword>
<dbReference type="Proteomes" id="UP000663824">
    <property type="component" value="Unassembled WGS sequence"/>
</dbReference>
<evidence type="ECO:0000313" key="13">
    <source>
        <dbReference type="EMBL" id="CAF1089295.1"/>
    </source>
</evidence>
<feature type="compositionally biased region" description="Polar residues" evidence="11">
    <location>
        <begin position="497"/>
        <end position="514"/>
    </location>
</feature>
<keyword evidence="5 10" id="KW-0175">Coiled coil</keyword>
<evidence type="ECO:0000313" key="19">
    <source>
        <dbReference type="Proteomes" id="UP000663866"/>
    </source>
</evidence>
<accession>A0A816P7D7</accession>
<evidence type="ECO:0000313" key="17">
    <source>
        <dbReference type="EMBL" id="CAF3924392.1"/>
    </source>
</evidence>
<gene>
    <name evidence="13" type="ORF">CJN711_LOCUS6588</name>
    <name evidence="14" type="ORF">KQP761_LOCUS31370</name>
    <name evidence="16" type="ORF">MBJ925_LOCUS11971</name>
    <name evidence="17" type="ORF">OVN521_LOCUS10768</name>
    <name evidence="15" type="ORF">WKI299_LOCUS7994</name>
</gene>
<evidence type="ECO:0000313" key="15">
    <source>
        <dbReference type="EMBL" id="CAF2038766.1"/>
    </source>
</evidence>
<dbReference type="EMBL" id="CAJNRF010002462">
    <property type="protein sequence ID" value="CAF2038766.1"/>
    <property type="molecule type" value="Genomic_DNA"/>
</dbReference>
<comment type="similarity">
    <text evidence="2">Belongs to the BBOF1 family.</text>
</comment>
<keyword evidence="19" id="KW-1185">Reference proteome</keyword>
<comment type="caution">
    <text evidence="16">The sequence shown here is derived from an EMBL/GenBank/DDBJ whole genome shotgun (WGS) entry which is preliminary data.</text>
</comment>
<evidence type="ECO:0000259" key="12">
    <source>
        <dbReference type="Pfam" id="PF14988"/>
    </source>
</evidence>
<keyword evidence="6" id="KW-0969">Cilium</keyword>
<dbReference type="EMBL" id="CAJOBG010001391">
    <property type="protein sequence ID" value="CAF3924392.1"/>
    <property type="molecule type" value="Genomic_DNA"/>
</dbReference>
<proteinExistence type="inferred from homology"/>
<evidence type="ECO:0000256" key="11">
    <source>
        <dbReference type="SAM" id="MobiDB-lite"/>
    </source>
</evidence>
<dbReference type="AlphaFoldDB" id="A0A816P7D7"/>
<sequence length="527" mass="61876">MPKKGKGKKDNKGKKGKKKKDDTPLKMDARNTTLWEARLNIADTSRKHCREVVGTLAGENETLRDQLRQTEKDTIDVVSFLKKQDMDKDTEIERLQQEINTLQVEQSKDKQELLDDFERQRRQLNERLSRKEIELDVIRHELNQVKEFRKKKAQMQQELEEIKEAMLWNVREQKEALEKLEERFSNEKMRLQQETNKRIEEIAEQAQNEALKTLDEKARNIYKENVDLIESLRIYKKELDDLQKSKEQLRKQATLILSDKEMNDLLIKEKIEEAQKNSKLIKELKEKVQYLEVSLTKFIEEFNVERKTLLEHSQIECVSSQNEIIKLQRALELKGKEMNKVKKLGKAILEQRSELEALFLEALQNVKRHIIYNRLQYHKDAFSSYQNRMLAIHHGHEDQGRMKTFNDAFHEFSSNSVFHDLEEQSKWASAVAEVNVTEFTWEHKEQVLRELFMRMNTRRSSMTDSSVNAAHLPNDGHPIDLSRDSTNNLFLTQVAHTAQNETSSDTRSNPSTSGIHKLPQISPSATS</sequence>
<evidence type="ECO:0000256" key="3">
    <source>
        <dbReference type="ARBA" id="ARBA00015392"/>
    </source>
</evidence>
<feature type="region of interest" description="Disordered" evidence="11">
    <location>
        <begin position="497"/>
        <end position="527"/>
    </location>
</feature>
<keyword evidence="4" id="KW-0963">Cytoplasm</keyword>
<organism evidence="16 18">
    <name type="scientific">Rotaria magnacalcarata</name>
    <dbReference type="NCBI Taxonomy" id="392030"/>
    <lineage>
        <taxon>Eukaryota</taxon>
        <taxon>Metazoa</taxon>
        <taxon>Spiralia</taxon>
        <taxon>Gnathifera</taxon>
        <taxon>Rotifera</taxon>
        <taxon>Eurotatoria</taxon>
        <taxon>Bdelloidea</taxon>
        <taxon>Philodinida</taxon>
        <taxon>Philodinidae</taxon>
        <taxon>Rotaria</taxon>
    </lineage>
</organism>
<evidence type="ECO:0000256" key="5">
    <source>
        <dbReference type="ARBA" id="ARBA00023054"/>
    </source>
</evidence>
<evidence type="ECO:0000313" key="18">
    <source>
        <dbReference type="Proteomes" id="UP000663824"/>
    </source>
</evidence>
<dbReference type="Pfam" id="PF14988">
    <property type="entry name" value="DUF4515"/>
    <property type="match status" value="1"/>
</dbReference>
<feature type="region of interest" description="Disordered" evidence="11">
    <location>
        <begin position="464"/>
        <end position="484"/>
    </location>
</feature>
<reference evidence="16" key="1">
    <citation type="submission" date="2021-02" db="EMBL/GenBank/DDBJ databases">
        <authorList>
            <person name="Nowell W R."/>
        </authorList>
    </citation>
    <scope>NUCLEOTIDE SEQUENCE</scope>
</reference>
<evidence type="ECO:0000256" key="4">
    <source>
        <dbReference type="ARBA" id="ARBA00022490"/>
    </source>
</evidence>
<name>A0A816P7D7_9BILA</name>
<dbReference type="Proteomes" id="UP000663834">
    <property type="component" value="Unassembled WGS sequence"/>
</dbReference>
<keyword evidence="8" id="KW-0966">Cell projection</keyword>
<feature type="compositionally biased region" description="Basic residues" evidence="11">
    <location>
        <begin position="1"/>
        <end position="18"/>
    </location>
</feature>
<dbReference type="Proteomes" id="UP000663855">
    <property type="component" value="Unassembled WGS sequence"/>
</dbReference>
<dbReference type="Proteomes" id="UP000663866">
    <property type="component" value="Unassembled WGS sequence"/>
</dbReference>
<comment type="subcellular location">
    <subcellularLocation>
        <location evidence="1">Cytoplasm</location>
        <location evidence="1">Cytoskeleton</location>
        <location evidence="1">Cilium basal body</location>
    </subcellularLocation>
</comment>
<evidence type="ECO:0000313" key="14">
    <source>
        <dbReference type="EMBL" id="CAF1657782.1"/>
    </source>
</evidence>
<evidence type="ECO:0000256" key="10">
    <source>
        <dbReference type="SAM" id="Coils"/>
    </source>
</evidence>
<evidence type="ECO:0000256" key="8">
    <source>
        <dbReference type="ARBA" id="ARBA00023273"/>
    </source>
</evidence>
<feature type="coiled-coil region" evidence="10">
    <location>
        <begin position="53"/>
        <end position="301"/>
    </location>
</feature>
<feature type="domain" description="DUF4515" evidence="12">
    <location>
        <begin position="77"/>
        <end position="266"/>
    </location>
</feature>
<dbReference type="EMBL" id="CAJNRE010005426">
    <property type="protein sequence ID" value="CAF2045017.1"/>
    <property type="molecule type" value="Genomic_DNA"/>
</dbReference>
<evidence type="ECO:0000256" key="2">
    <source>
        <dbReference type="ARBA" id="ARBA00007508"/>
    </source>
</evidence>
<feature type="compositionally biased region" description="Basic and acidic residues" evidence="11">
    <location>
        <begin position="19"/>
        <end position="29"/>
    </location>
</feature>
<dbReference type="PANTHER" id="PTHR14845">
    <property type="entry name" value="COILED-COIL DOMAIN-CONTAINING 166"/>
    <property type="match status" value="1"/>
</dbReference>
<evidence type="ECO:0000256" key="6">
    <source>
        <dbReference type="ARBA" id="ARBA00023069"/>
    </source>
</evidence>
<dbReference type="PANTHER" id="PTHR14845:SF5">
    <property type="entry name" value="BASAL BODY-ORIENTATION FACTOR 1"/>
    <property type="match status" value="1"/>
</dbReference>
<dbReference type="OrthoDB" id="441129at2759"/>
<feature type="region of interest" description="Disordered" evidence="11">
    <location>
        <begin position="1"/>
        <end position="29"/>
    </location>
</feature>
<dbReference type="EMBL" id="CAJNOV010002093">
    <property type="protein sequence ID" value="CAF1089295.1"/>
    <property type="molecule type" value="Genomic_DNA"/>
</dbReference>
<evidence type="ECO:0000256" key="9">
    <source>
        <dbReference type="ARBA" id="ARBA00031573"/>
    </source>
</evidence>
<dbReference type="Proteomes" id="UP000663856">
    <property type="component" value="Unassembled WGS sequence"/>
</dbReference>
<evidence type="ECO:0000256" key="1">
    <source>
        <dbReference type="ARBA" id="ARBA00004120"/>
    </source>
</evidence>